<dbReference type="GO" id="GO:0006694">
    <property type="term" value="P:steroid biosynthetic process"/>
    <property type="evidence" value="ECO:0007669"/>
    <property type="project" value="UniProtKB-KW"/>
</dbReference>
<sequence>MTTKKEERPKVAIITGANTGVGYGIVQHLLEEDIGTVIVMACRNHTRANNARDTLLAEFPGANIDIKLVDLGSSISVFDFCKAIKNSYSQVDYLFCNGGILSTSGINWSQVIWQFLESPVGFLERSDATIQIVGELNADGMGNVFAANVFGHYIMGREIESLLNNSGEGRVIWTSSLTSEKSTFDIEDWQGIKSSVPYESSKWACDLVAFGSNVRYKNEKQDIVSFSTSPGVVASSIGNLPIWITKLRTLLHYAFRTFGVTSQNITGYRGAVADVFVALQPVHALNYLYRYTSLTNWRGTSYVEPMEVPDYDPIDAEKLLQHCELAYQTWKNKYLQSLST</sequence>
<gene>
    <name evidence="9" type="ORF">INT45_001862</name>
</gene>
<keyword evidence="2" id="KW-0521">NADP</keyword>
<dbReference type="GO" id="GO:0005789">
    <property type="term" value="C:endoplasmic reticulum membrane"/>
    <property type="evidence" value="ECO:0007669"/>
    <property type="project" value="TreeGrafter"/>
</dbReference>
<evidence type="ECO:0000313" key="10">
    <source>
        <dbReference type="Proteomes" id="UP000646827"/>
    </source>
</evidence>
<dbReference type="Proteomes" id="UP000646827">
    <property type="component" value="Unassembled WGS sequence"/>
</dbReference>
<evidence type="ECO:0000256" key="2">
    <source>
        <dbReference type="ARBA" id="ARBA00022857"/>
    </source>
</evidence>
<keyword evidence="10" id="KW-1185">Reference proteome</keyword>
<dbReference type="Gene3D" id="3.40.50.720">
    <property type="entry name" value="NAD(P)-binding Rossmann-like Domain"/>
    <property type="match status" value="1"/>
</dbReference>
<dbReference type="EMBL" id="JAEPRB010000168">
    <property type="protein sequence ID" value="KAG2219690.1"/>
    <property type="molecule type" value="Genomic_DNA"/>
</dbReference>
<dbReference type="OrthoDB" id="9989144at2759"/>
<dbReference type="InterPro" id="IPR036291">
    <property type="entry name" value="NAD(P)-bd_dom_sf"/>
</dbReference>
<keyword evidence="3" id="KW-0752">Steroid biosynthesis</keyword>
<dbReference type="PANTHER" id="PTHR43647:SF1">
    <property type="entry name" value="3-KETO-STEROID REDUCTASE ERG27"/>
    <property type="match status" value="1"/>
</dbReference>
<dbReference type="GO" id="GO:0000253">
    <property type="term" value="F:3-beta-hydroxysteroid 3-dehydrogenase (NADP+) activity"/>
    <property type="evidence" value="ECO:0007669"/>
    <property type="project" value="UniProtKB-EC"/>
</dbReference>
<accession>A0A8H7RZW8</accession>
<evidence type="ECO:0000313" key="9">
    <source>
        <dbReference type="EMBL" id="KAG2219690.1"/>
    </source>
</evidence>
<dbReference type="InterPro" id="IPR002347">
    <property type="entry name" value="SDR_fam"/>
</dbReference>
<evidence type="ECO:0000256" key="1">
    <source>
        <dbReference type="ARBA" id="ARBA00022516"/>
    </source>
</evidence>
<evidence type="ECO:0000256" key="4">
    <source>
        <dbReference type="ARBA" id="ARBA00023002"/>
    </source>
</evidence>
<evidence type="ECO:0000256" key="7">
    <source>
        <dbReference type="ARBA" id="ARBA00023593"/>
    </source>
</evidence>
<protein>
    <recommendedName>
        <fullName evidence="8">3beta-hydroxysteroid 3-dehydrogenase</fullName>
        <ecNumber evidence="8">1.1.1.270</ecNumber>
    </recommendedName>
</protein>
<dbReference type="GO" id="GO:0005811">
    <property type="term" value="C:lipid droplet"/>
    <property type="evidence" value="ECO:0007669"/>
    <property type="project" value="TreeGrafter"/>
</dbReference>
<comment type="similarity">
    <text evidence="7">Belongs to the short-chain dehydrogenases/reductases (SDR) family. ERG27 subfamily.</text>
</comment>
<evidence type="ECO:0000256" key="3">
    <source>
        <dbReference type="ARBA" id="ARBA00022955"/>
    </source>
</evidence>
<comment type="pathway">
    <text evidence="6">Steroid biosynthesis; zymosterol biosynthesis; zymosterol from lanosterol: step 5/6.</text>
</comment>
<reference evidence="9 10" key="1">
    <citation type="submission" date="2020-12" db="EMBL/GenBank/DDBJ databases">
        <title>Metabolic potential, ecology and presence of endohyphal bacteria is reflected in genomic diversity of Mucoromycotina.</title>
        <authorList>
            <person name="Muszewska A."/>
            <person name="Okrasinska A."/>
            <person name="Steczkiewicz K."/>
            <person name="Drgas O."/>
            <person name="Orlowska M."/>
            <person name="Perlinska-Lenart U."/>
            <person name="Aleksandrzak-Piekarczyk T."/>
            <person name="Szatraj K."/>
            <person name="Zielenkiewicz U."/>
            <person name="Pilsyk S."/>
            <person name="Malc E."/>
            <person name="Mieczkowski P."/>
            <person name="Kruszewska J.S."/>
            <person name="Biernat P."/>
            <person name="Pawlowska J."/>
        </authorList>
    </citation>
    <scope>NUCLEOTIDE SEQUENCE [LARGE SCALE GENOMIC DNA]</scope>
    <source>
        <strain evidence="9 10">CBS 142.35</strain>
    </source>
</reference>
<evidence type="ECO:0000256" key="8">
    <source>
        <dbReference type="ARBA" id="ARBA00023621"/>
    </source>
</evidence>
<dbReference type="EC" id="1.1.1.270" evidence="8"/>
<dbReference type="InterPro" id="IPR051593">
    <property type="entry name" value="Ergosterol_Biosynth_ERG27"/>
</dbReference>
<keyword evidence="1" id="KW-0444">Lipid biosynthesis</keyword>
<keyword evidence="4" id="KW-0560">Oxidoreductase</keyword>
<keyword evidence="5" id="KW-0443">Lipid metabolism</keyword>
<proteinExistence type="inferred from homology"/>
<evidence type="ECO:0000256" key="6">
    <source>
        <dbReference type="ARBA" id="ARBA00023589"/>
    </source>
</evidence>
<organism evidence="9 10">
    <name type="scientific">Circinella minor</name>
    <dbReference type="NCBI Taxonomy" id="1195481"/>
    <lineage>
        <taxon>Eukaryota</taxon>
        <taxon>Fungi</taxon>
        <taxon>Fungi incertae sedis</taxon>
        <taxon>Mucoromycota</taxon>
        <taxon>Mucoromycotina</taxon>
        <taxon>Mucoromycetes</taxon>
        <taxon>Mucorales</taxon>
        <taxon>Lichtheimiaceae</taxon>
        <taxon>Circinella</taxon>
    </lineage>
</organism>
<dbReference type="SUPFAM" id="SSF51735">
    <property type="entry name" value="NAD(P)-binding Rossmann-fold domains"/>
    <property type="match status" value="1"/>
</dbReference>
<comment type="caution">
    <text evidence="9">The sequence shown here is derived from an EMBL/GenBank/DDBJ whole genome shotgun (WGS) entry which is preliminary data.</text>
</comment>
<dbReference type="GO" id="GO:0005741">
    <property type="term" value="C:mitochondrial outer membrane"/>
    <property type="evidence" value="ECO:0007669"/>
    <property type="project" value="TreeGrafter"/>
</dbReference>
<dbReference type="AlphaFoldDB" id="A0A8H7RZW8"/>
<dbReference type="PRINTS" id="PR00081">
    <property type="entry name" value="GDHRDH"/>
</dbReference>
<evidence type="ECO:0000256" key="5">
    <source>
        <dbReference type="ARBA" id="ARBA00023098"/>
    </source>
</evidence>
<dbReference type="Pfam" id="PF00106">
    <property type="entry name" value="adh_short"/>
    <property type="match status" value="1"/>
</dbReference>
<name>A0A8H7RZW8_9FUNG</name>
<dbReference type="PANTHER" id="PTHR43647">
    <property type="entry name" value="DEHYDROGENASE"/>
    <property type="match status" value="1"/>
</dbReference>